<dbReference type="NCBIfam" id="TIGR02669">
    <property type="entry name" value="SpoIID_LytB"/>
    <property type="match status" value="1"/>
</dbReference>
<sequence>MKKNITSSIISFCWLSIVGVALVHKSFAVAPRPARPQVTIRVCIGVSSSLKLAIDDTFEIIDPVTNSLVKKGRNYNRTIHLESGKITDDWAFNGSKIYFRTGGKSCFSLNGNLYRGNVEFIIEGKKVVAVNHVSIEDYIKSVVPSEIHRSWRQEALKAQAVAARTFAYYHLLKNRTRAYDIAYGRQEYKGMDAEHAKTSWAVDVTFGQVLQFKNEVFPAYFHAVCGGYTEEASVVWSNSENTPRGAPCTFCKNSRYYEWNYFISEKDLLKKLNNAGFKLSYISSVEGYKRSPYYPRHRSLKVVGDTEHIIPVNKFREIVGYGNLRSSIFTIRHQEKKFFFDGKGWGHGAGLCQYGCKTMAEQGVKYQDMLRHYYPDTEIKRAY</sequence>
<reference evidence="2 3" key="1">
    <citation type="journal article" date="2017" name="ISME J.">
        <title>Energy and carbon metabolisms in a deep terrestrial subsurface fluid microbial community.</title>
        <authorList>
            <person name="Momper L."/>
            <person name="Jungbluth S.P."/>
            <person name="Lee M.D."/>
            <person name="Amend J.P."/>
        </authorList>
    </citation>
    <scope>NUCLEOTIDE SEQUENCE [LARGE SCALE GENOMIC DNA]</scope>
    <source>
        <strain evidence="2">SURF_26</strain>
    </source>
</reference>
<evidence type="ECO:0000313" key="3">
    <source>
        <dbReference type="Proteomes" id="UP000266426"/>
    </source>
</evidence>
<gene>
    <name evidence="2" type="ORF">C4541_10550</name>
</gene>
<proteinExistence type="predicted"/>
<evidence type="ECO:0000259" key="1">
    <source>
        <dbReference type="Pfam" id="PF08486"/>
    </source>
</evidence>
<dbReference type="GO" id="GO:0030435">
    <property type="term" value="P:sporulation resulting in formation of a cellular spore"/>
    <property type="evidence" value="ECO:0007669"/>
    <property type="project" value="InterPro"/>
</dbReference>
<organism evidence="2 3">
    <name type="scientific">Candidatus Auribacter fodinae</name>
    <dbReference type="NCBI Taxonomy" id="2093366"/>
    <lineage>
        <taxon>Bacteria</taxon>
        <taxon>Pseudomonadati</taxon>
        <taxon>Candidatus Auribacterota</taxon>
        <taxon>Candidatus Auribacteria</taxon>
        <taxon>Candidatus Auribacterales</taxon>
        <taxon>Candidatus Auribacteraceae</taxon>
        <taxon>Candidatus Auribacter</taxon>
    </lineage>
</organism>
<dbReference type="AlphaFoldDB" id="A0A3A4R717"/>
<dbReference type="Pfam" id="PF08486">
    <property type="entry name" value="SpoIID"/>
    <property type="match status" value="1"/>
</dbReference>
<dbReference type="PANTHER" id="PTHR30032">
    <property type="entry name" value="N-ACETYLMURAMOYL-L-ALANINE AMIDASE-RELATED"/>
    <property type="match status" value="1"/>
</dbReference>
<evidence type="ECO:0000313" key="2">
    <source>
        <dbReference type="EMBL" id="RJP57291.1"/>
    </source>
</evidence>
<feature type="domain" description="Sporulation stage II protein D amidase enhancer LytB N-terminal" evidence="1">
    <location>
        <begin position="124"/>
        <end position="211"/>
    </location>
</feature>
<protein>
    <submittedName>
        <fullName evidence="2">SpoIID/LytB domain-containing protein</fullName>
    </submittedName>
</protein>
<dbReference type="GO" id="GO:0030288">
    <property type="term" value="C:outer membrane-bounded periplasmic space"/>
    <property type="evidence" value="ECO:0007669"/>
    <property type="project" value="TreeGrafter"/>
</dbReference>
<dbReference type="PANTHER" id="PTHR30032:SF4">
    <property type="entry name" value="AMIDASE ENHANCER"/>
    <property type="match status" value="1"/>
</dbReference>
<accession>A0A3A4R717</accession>
<dbReference type="InterPro" id="IPR013486">
    <property type="entry name" value="SpoIID/LytB"/>
</dbReference>
<dbReference type="InterPro" id="IPR013693">
    <property type="entry name" value="SpoIID/LytB_N"/>
</dbReference>
<name>A0A3A4R717_9BACT</name>
<dbReference type="InterPro" id="IPR051922">
    <property type="entry name" value="Bact_Sporulation_Assoc"/>
</dbReference>
<dbReference type="EMBL" id="QZJZ01000083">
    <property type="protein sequence ID" value="RJP57291.1"/>
    <property type="molecule type" value="Genomic_DNA"/>
</dbReference>
<comment type="caution">
    <text evidence="2">The sequence shown here is derived from an EMBL/GenBank/DDBJ whole genome shotgun (WGS) entry which is preliminary data.</text>
</comment>
<dbReference type="Proteomes" id="UP000266426">
    <property type="component" value="Unassembled WGS sequence"/>
</dbReference>